<dbReference type="GO" id="GO:0005576">
    <property type="term" value="C:extracellular region"/>
    <property type="evidence" value="ECO:0007669"/>
    <property type="project" value="InterPro"/>
</dbReference>
<dbReference type="InterPro" id="IPR013783">
    <property type="entry name" value="Ig-like_fold"/>
</dbReference>
<dbReference type="CDD" id="cd00063">
    <property type="entry name" value="FN3"/>
    <property type="match status" value="2"/>
</dbReference>
<dbReference type="PANTHER" id="PTHR46708:SF2">
    <property type="entry name" value="FIBRONECTIN TYPE-III DOMAIN-CONTAINING PROTEIN"/>
    <property type="match status" value="1"/>
</dbReference>
<proteinExistence type="predicted"/>
<dbReference type="Gene3D" id="2.60.40.10">
    <property type="entry name" value="Immunoglobulins"/>
    <property type="match status" value="1"/>
</dbReference>
<evidence type="ECO:0000256" key="1">
    <source>
        <dbReference type="ARBA" id="ARBA00022737"/>
    </source>
</evidence>
<dbReference type="Gene3D" id="4.10.75.10">
    <property type="entry name" value="Elafin-like"/>
    <property type="match status" value="1"/>
</dbReference>
<feature type="signal peptide" evidence="2">
    <location>
        <begin position="1"/>
        <end position="41"/>
    </location>
</feature>
<keyword evidence="5" id="KW-1185">Reference proteome</keyword>
<dbReference type="AlphaFoldDB" id="A0A7M5UY13"/>
<dbReference type="PANTHER" id="PTHR46708">
    <property type="entry name" value="TENASCIN"/>
    <property type="match status" value="1"/>
</dbReference>
<dbReference type="SUPFAM" id="SSF49265">
    <property type="entry name" value="Fibronectin type III"/>
    <property type="match status" value="1"/>
</dbReference>
<reference evidence="4" key="1">
    <citation type="submission" date="2021-01" db="UniProtKB">
        <authorList>
            <consortium name="EnsemblMetazoa"/>
        </authorList>
    </citation>
    <scope>IDENTIFICATION</scope>
</reference>
<evidence type="ECO:0000313" key="5">
    <source>
        <dbReference type="Proteomes" id="UP000594262"/>
    </source>
</evidence>
<name>A0A7M5UY13_9CNID</name>
<dbReference type="OrthoDB" id="9985779at2759"/>
<dbReference type="EnsemblMetazoa" id="CLYHEMT006232.1">
    <property type="protein sequence ID" value="CLYHEMP006232.1"/>
    <property type="gene ID" value="CLYHEMG006232"/>
</dbReference>
<dbReference type="PROSITE" id="PS50853">
    <property type="entry name" value="FN3"/>
    <property type="match status" value="1"/>
</dbReference>
<evidence type="ECO:0000313" key="4">
    <source>
        <dbReference type="EnsemblMetazoa" id="CLYHEMP006232.1"/>
    </source>
</evidence>
<feature type="domain" description="Fibronectin type-III" evidence="3">
    <location>
        <begin position="186"/>
        <end position="284"/>
    </location>
</feature>
<dbReference type="SMART" id="SM00060">
    <property type="entry name" value="FN3"/>
    <property type="match status" value="3"/>
</dbReference>
<sequence>MIYDCYCQPQPSGKEHSCGISRKMFIFMILVLLQQIVLISSSDETFPIVVSYDYAQARCKARCLSLYAIRQKKTIKCGIFDDCRECQKICYNEQIADDIRIDCSTLCRDQTEDEYQGICIKSCHFLYNVIKDGKKSGTCPEKPSLIQAFSTIRHQCHSDWMCLAGNKCCSYQKDKMQCEPALFKQANDELKIRIGDIKPTSVHLSWELRKEDYSRGYQFVIEKRLIKDDKENTGFWHYAHQTSKLRHHAKGLKLNGIYQFRVAAVTMDGHHGYTLTTPITLPELNLKPPSAPRNFQVVETILKNDEKTAEVVLSWSPPAELIGTKVRYRLRFSKTRQQGRSKYSMSQKVDIPKDRFLTRLVLLEINQIYHAQIFALLTIGGKVFRGEKAKLHFDTRQVKDRAPPSITVQETEEEPPQSSEMTVVDMKAYIDRVVNQGKYVSIHIMWSPFSNPDINAVKVSWRGEDCQLPKGDQQARVNYVFVRSSLRNYTVSGLDRFCRYRLQLEPHYHYGNAAGAILFDVNTIKRKAQFHQIDTFAVTLNRQNQGSSNQIASRASRDQHPPIKLLIPSKS</sequence>
<dbReference type="Proteomes" id="UP000594262">
    <property type="component" value="Unplaced"/>
</dbReference>
<dbReference type="InterPro" id="IPR036116">
    <property type="entry name" value="FN3_sf"/>
</dbReference>
<keyword evidence="1" id="KW-0677">Repeat</keyword>
<dbReference type="InterPro" id="IPR036645">
    <property type="entry name" value="Elafin-like_sf"/>
</dbReference>
<dbReference type="InterPro" id="IPR003961">
    <property type="entry name" value="FN3_dom"/>
</dbReference>
<feature type="chain" id="PRO_5029478763" description="Fibronectin type-III domain-containing protein" evidence="2">
    <location>
        <begin position="42"/>
        <end position="571"/>
    </location>
</feature>
<organism evidence="4 5">
    <name type="scientific">Clytia hemisphaerica</name>
    <dbReference type="NCBI Taxonomy" id="252671"/>
    <lineage>
        <taxon>Eukaryota</taxon>
        <taxon>Metazoa</taxon>
        <taxon>Cnidaria</taxon>
        <taxon>Hydrozoa</taxon>
        <taxon>Hydroidolina</taxon>
        <taxon>Leptothecata</taxon>
        <taxon>Obeliida</taxon>
        <taxon>Clytiidae</taxon>
        <taxon>Clytia</taxon>
    </lineage>
</organism>
<keyword evidence="2" id="KW-0732">Signal</keyword>
<evidence type="ECO:0000259" key="3">
    <source>
        <dbReference type="PROSITE" id="PS50853"/>
    </source>
</evidence>
<accession>A0A7M5UY13</accession>
<dbReference type="InterPro" id="IPR008197">
    <property type="entry name" value="WAP_dom"/>
</dbReference>
<protein>
    <recommendedName>
        <fullName evidence="3">Fibronectin type-III domain-containing protein</fullName>
    </recommendedName>
</protein>
<dbReference type="SUPFAM" id="SSF57256">
    <property type="entry name" value="Elafin-like"/>
    <property type="match status" value="1"/>
</dbReference>
<evidence type="ECO:0000256" key="2">
    <source>
        <dbReference type="SAM" id="SignalP"/>
    </source>
</evidence>
<dbReference type="InterPro" id="IPR050991">
    <property type="entry name" value="ECM_Regulatory_Proteins"/>
</dbReference>
<dbReference type="Pfam" id="PF00095">
    <property type="entry name" value="WAP"/>
    <property type="match status" value="1"/>
</dbReference>
<dbReference type="GO" id="GO:0030414">
    <property type="term" value="F:peptidase inhibitor activity"/>
    <property type="evidence" value="ECO:0007669"/>
    <property type="project" value="InterPro"/>
</dbReference>